<keyword evidence="2" id="KW-1185">Reference proteome</keyword>
<dbReference type="RefSeq" id="WP_284914558.1">
    <property type="nucleotide sequence ID" value="NZ_CP126980.1"/>
</dbReference>
<reference evidence="1 2" key="1">
    <citation type="submission" date="2023-06" db="EMBL/GenBank/DDBJ databases">
        <authorList>
            <person name="Yushchuk O."/>
            <person name="Binda E."/>
            <person name="Ruckert-Reed C."/>
            <person name="Fedorenko V."/>
            <person name="Kalinowski J."/>
            <person name="Marinelli F."/>
        </authorList>
    </citation>
    <scope>NUCLEOTIDE SEQUENCE [LARGE SCALE GENOMIC DNA]</scope>
    <source>
        <strain evidence="1 2">NRRL 3884</strain>
    </source>
</reference>
<accession>A0ABY8W694</accession>
<gene>
    <name evidence="1" type="ORF">ACTOB_005328</name>
</gene>
<proteinExistence type="predicted"/>
<dbReference type="Proteomes" id="UP001240150">
    <property type="component" value="Chromosome"/>
</dbReference>
<sequence length="99" mass="10847">MPEEARRRFRVRLAVRYVGGSLPTDDLAAFEAALSRSLEGFTLRVADGLFDSVEIFAEVRAPTSVDAAARLDRAVDAALLRTGLFERFDVSGKSLHVHA</sequence>
<dbReference type="EMBL" id="CP126980">
    <property type="protein sequence ID" value="WIM93351.1"/>
    <property type="molecule type" value="Genomic_DNA"/>
</dbReference>
<evidence type="ECO:0000313" key="1">
    <source>
        <dbReference type="EMBL" id="WIM93351.1"/>
    </source>
</evidence>
<protein>
    <submittedName>
        <fullName evidence="1">Uncharacterized protein</fullName>
    </submittedName>
</protein>
<evidence type="ECO:0000313" key="2">
    <source>
        <dbReference type="Proteomes" id="UP001240150"/>
    </source>
</evidence>
<organism evidence="1 2">
    <name type="scientific">Actinoplanes oblitus</name>
    <dbReference type="NCBI Taxonomy" id="3040509"/>
    <lineage>
        <taxon>Bacteria</taxon>
        <taxon>Bacillati</taxon>
        <taxon>Actinomycetota</taxon>
        <taxon>Actinomycetes</taxon>
        <taxon>Micromonosporales</taxon>
        <taxon>Micromonosporaceae</taxon>
        <taxon>Actinoplanes</taxon>
    </lineage>
</organism>
<name>A0ABY8W694_9ACTN</name>